<proteinExistence type="predicted"/>
<organism evidence="1 2">
    <name type="scientific">Heterodera schachtii</name>
    <name type="common">Sugarbeet cyst nematode worm</name>
    <name type="synonym">Tylenchus schachtii</name>
    <dbReference type="NCBI Taxonomy" id="97005"/>
    <lineage>
        <taxon>Eukaryota</taxon>
        <taxon>Metazoa</taxon>
        <taxon>Ecdysozoa</taxon>
        <taxon>Nematoda</taxon>
        <taxon>Chromadorea</taxon>
        <taxon>Rhabditida</taxon>
        <taxon>Tylenchina</taxon>
        <taxon>Tylenchomorpha</taxon>
        <taxon>Tylenchoidea</taxon>
        <taxon>Heteroderidae</taxon>
        <taxon>Heteroderinae</taxon>
        <taxon>Heterodera</taxon>
    </lineage>
</organism>
<gene>
    <name evidence="1" type="ORF">niasHS_001962</name>
</gene>
<keyword evidence="2" id="KW-1185">Reference proteome</keyword>
<dbReference type="AlphaFoldDB" id="A0ABD2KAY5"/>
<name>A0ABD2KAY5_HETSC</name>
<comment type="caution">
    <text evidence="1">The sequence shown here is derived from an EMBL/GenBank/DDBJ whole genome shotgun (WGS) entry which is preliminary data.</text>
</comment>
<sequence length="133" mass="15479">MLFISFPSLILRQIRPSFCRCFSFLLILAMLFDLITSGRSLPLGPTNDRIFFSNALRSPNNILLLQFGTVPSPMSQFAETANKFVGLEKRRQKFGRIVGKKYDRNCFFSPVQCMLAFREGFNFMDNYKKKKER</sequence>
<evidence type="ECO:0000313" key="1">
    <source>
        <dbReference type="EMBL" id="KAL3100036.1"/>
    </source>
</evidence>
<dbReference type="EMBL" id="JBICCN010000037">
    <property type="protein sequence ID" value="KAL3100036.1"/>
    <property type="molecule type" value="Genomic_DNA"/>
</dbReference>
<evidence type="ECO:0000313" key="2">
    <source>
        <dbReference type="Proteomes" id="UP001620645"/>
    </source>
</evidence>
<reference evidence="1 2" key="1">
    <citation type="submission" date="2024-10" db="EMBL/GenBank/DDBJ databases">
        <authorList>
            <person name="Kim D."/>
        </authorList>
    </citation>
    <scope>NUCLEOTIDE SEQUENCE [LARGE SCALE GENOMIC DNA]</scope>
    <source>
        <strain evidence="1">Taebaek</strain>
    </source>
</reference>
<accession>A0ABD2KAY5</accession>
<dbReference type="Proteomes" id="UP001620645">
    <property type="component" value="Unassembled WGS sequence"/>
</dbReference>
<protein>
    <submittedName>
        <fullName evidence="1">Uncharacterized protein</fullName>
    </submittedName>
</protein>